<proteinExistence type="predicted"/>
<dbReference type="AlphaFoldDB" id="A0A6H0XZ01"/>
<dbReference type="InterPro" id="IPR019349">
    <property type="entry name" value="Ribosomal_mS35_mit"/>
</dbReference>
<organism evidence="3 4">
    <name type="scientific">Peltaster fructicola</name>
    <dbReference type="NCBI Taxonomy" id="286661"/>
    <lineage>
        <taxon>Eukaryota</taxon>
        <taxon>Fungi</taxon>
        <taxon>Dikarya</taxon>
        <taxon>Ascomycota</taxon>
        <taxon>Pezizomycotina</taxon>
        <taxon>Dothideomycetes</taxon>
        <taxon>Dothideomycetes incertae sedis</taxon>
        <taxon>Peltaster</taxon>
    </lineage>
</organism>
<dbReference type="OrthoDB" id="283424at2759"/>
<dbReference type="GO" id="GO:0032543">
    <property type="term" value="P:mitochondrial translation"/>
    <property type="evidence" value="ECO:0007669"/>
    <property type="project" value="InterPro"/>
</dbReference>
<evidence type="ECO:0000313" key="3">
    <source>
        <dbReference type="EMBL" id="QIW99894.1"/>
    </source>
</evidence>
<dbReference type="PANTHER" id="PTHR13490:SF0">
    <property type="entry name" value="SMALL RIBOSOMAL SUBUNIT PROTEIN MS35"/>
    <property type="match status" value="1"/>
</dbReference>
<accession>A0A6H0XZ01</accession>
<dbReference type="GO" id="GO:0003735">
    <property type="term" value="F:structural constituent of ribosome"/>
    <property type="evidence" value="ECO:0007669"/>
    <property type="project" value="InterPro"/>
</dbReference>
<sequence length="337" mass="37981">MASSINSSCQCLTGTSLRAARKIVRTRRPAARLYATTNNHNTSRSQEVEELSPSFNINDISSMAHVELETHRELRDLARRAAWEMPLLSKLSKPFQPPTSAQPLRWRFTTYLGELHPAAQKVVVEFCLRDLQSVSEQERQTMRKIAGPRWDPNTDIIKMSCESFETQAQNKRHLAETITALIKEAKEGADKFTDVPIDMRHSAARAKRRHKRTPGVKFPDEWRMTPERRAALDAKPGRVPQPVQPVQTQIEPPQATLTQEQTYEAIKQAALSQGASQTQSPEVAQGPTIVSGVDAIDRARQIDSRRVEEPIMAEARRPLLKGKMGKKEMGQAPPQRK</sequence>
<keyword evidence="4" id="KW-1185">Reference proteome</keyword>
<reference evidence="3 4" key="1">
    <citation type="journal article" date="2016" name="Sci. Rep.">
        <title>Peltaster fructicola genome reveals evolution from an invasive phytopathogen to an ectophytic parasite.</title>
        <authorList>
            <person name="Xu C."/>
            <person name="Chen H."/>
            <person name="Gleason M.L."/>
            <person name="Xu J.R."/>
            <person name="Liu H."/>
            <person name="Zhang R."/>
            <person name="Sun G."/>
        </authorList>
    </citation>
    <scope>NUCLEOTIDE SEQUENCE [LARGE SCALE GENOMIC DNA]</scope>
    <source>
        <strain evidence="3 4">LNHT1506</strain>
    </source>
</reference>
<feature type="compositionally biased region" description="Basic and acidic residues" evidence="1">
    <location>
        <begin position="307"/>
        <end position="317"/>
    </location>
</feature>
<feature type="domain" description="Small ribosomal subunit protein mS35 mitochondrial conserved" evidence="2">
    <location>
        <begin position="94"/>
        <end position="222"/>
    </location>
</feature>
<evidence type="ECO:0000259" key="2">
    <source>
        <dbReference type="Pfam" id="PF10213"/>
    </source>
</evidence>
<dbReference type="GO" id="GO:0005763">
    <property type="term" value="C:mitochondrial small ribosomal subunit"/>
    <property type="evidence" value="ECO:0007669"/>
    <property type="project" value="TreeGrafter"/>
</dbReference>
<name>A0A6H0XZ01_9PEZI</name>
<dbReference type="InterPro" id="IPR039848">
    <property type="entry name" value="Ribosomal_mS35_mt"/>
</dbReference>
<dbReference type="Pfam" id="PF10213">
    <property type="entry name" value="MRP-S28"/>
    <property type="match status" value="1"/>
</dbReference>
<dbReference type="EMBL" id="CP051142">
    <property type="protein sequence ID" value="QIW99894.1"/>
    <property type="molecule type" value="Genomic_DNA"/>
</dbReference>
<evidence type="ECO:0000256" key="1">
    <source>
        <dbReference type="SAM" id="MobiDB-lite"/>
    </source>
</evidence>
<dbReference type="Proteomes" id="UP000503462">
    <property type="component" value="Chromosome 4"/>
</dbReference>
<feature type="region of interest" description="Disordered" evidence="1">
    <location>
        <begin position="307"/>
        <end position="337"/>
    </location>
</feature>
<dbReference type="PANTHER" id="PTHR13490">
    <property type="entry name" value="MITOCHONDRIAL 28S RIBOSOMAL PROTEIN S28"/>
    <property type="match status" value="1"/>
</dbReference>
<evidence type="ECO:0000313" key="4">
    <source>
        <dbReference type="Proteomes" id="UP000503462"/>
    </source>
</evidence>
<gene>
    <name evidence="3" type="ORF">AMS68_005412</name>
</gene>
<protein>
    <recommendedName>
        <fullName evidence="2">Small ribosomal subunit protein mS35 mitochondrial conserved domain-containing protein</fullName>
    </recommendedName>
</protein>